<dbReference type="HOGENOM" id="CLU_119554_0_0_10"/>
<dbReference type="SUPFAM" id="SSF55729">
    <property type="entry name" value="Acyl-CoA N-acyltransferases (Nat)"/>
    <property type="match status" value="1"/>
</dbReference>
<dbReference type="PROSITE" id="PS51186">
    <property type="entry name" value="GNAT"/>
    <property type="match status" value="1"/>
</dbReference>
<dbReference type="CDD" id="cd04301">
    <property type="entry name" value="NAT_SF"/>
    <property type="match status" value="1"/>
</dbReference>
<dbReference type="STRING" id="880071.Fleli_3157"/>
<dbReference type="InterPro" id="IPR016181">
    <property type="entry name" value="Acyl_CoA_acyltransferase"/>
</dbReference>
<accession>I4ANF8</accession>
<dbReference type="AlphaFoldDB" id="I4ANF8"/>
<dbReference type="GO" id="GO:0016747">
    <property type="term" value="F:acyltransferase activity, transferring groups other than amino-acyl groups"/>
    <property type="evidence" value="ECO:0007669"/>
    <property type="project" value="InterPro"/>
</dbReference>
<evidence type="ECO:0000259" key="1">
    <source>
        <dbReference type="PROSITE" id="PS51186"/>
    </source>
</evidence>
<sequence length="157" mass="18800">MIHNYKEMHKIRCYQKEDKEELIKLIQLNIPTYFEESEENDFAEYLEKYKEDYFVIKDKSTNQIVGCGGINYFFDESIPLARISWDIIHPNFQGQGIGKQLLLHRINHIKNKGIKLIVVRTSQLAYKFYQKAGFELEKTEKDFWAKGFDLYQMKMNL</sequence>
<dbReference type="Gene3D" id="3.40.630.30">
    <property type="match status" value="1"/>
</dbReference>
<evidence type="ECO:0000313" key="3">
    <source>
        <dbReference type="Proteomes" id="UP000006054"/>
    </source>
</evidence>
<name>I4ANF8_BERLS</name>
<dbReference type="InterPro" id="IPR000182">
    <property type="entry name" value="GNAT_dom"/>
</dbReference>
<dbReference type="KEGG" id="fli:Fleli_3157"/>
<dbReference type="Pfam" id="PF13508">
    <property type="entry name" value="Acetyltransf_7"/>
    <property type="match status" value="1"/>
</dbReference>
<protein>
    <submittedName>
        <fullName evidence="2">Acetyltransferase</fullName>
    </submittedName>
</protein>
<dbReference type="Proteomes" id="UP000006054">
    <property type="component" value="Chromosome"/>
</dbReference>
<keyword evidence="2" id="KW-0808">Transferase</keyword>
<evidence type="ECO:0000313" key="2">
    <source>
        <dbReference type="EMBL" id="AFM05493.1"/>
    </source>
</evidence>
<dbReference type="EMBL" id="CP003345">
    <property type="protein sequence ID" value="AFM05493.1"/>
    <property type="molecule type" value="Genomic_DNA"/>
</dbReference>
<gene>
    <name evidence="2" type="ordered locus">Fleli_3157</name>
</gene>
<reference evidence="3" key="1">
    <citation type="submission" date="2012-06" db="EMBL/GenBank/DDBJ databases">
        <title>The complete genome of Flexibacter litoralis DSM 6794.</title>
        <authorList>
            <person name="Lucas S."/>
            <person name="Copeland A."/>
            <person name="Lapidus A."/>
            <person name="Glavina del Rio T."/>
            <person name="Dalin E."/>
            <person name="Tice H."/>
            <person name="Bruce D."/>
            <person name="Goodwin L."/>
            <person name="Pitluck S."/>
            <person name="Peters L."/>
            <person name="Ovchinnikova G."/>
            <person name="Lu M."/>
            <person name="Kyrpides N."/>
            <person name="Mavromatis K."/>
            <person name="Ivanova N."/>
            <person name="Brettin T."/>
            <person name="Detter J.C."/>
            <person name="Han C."/>
            <person name="Larimer F."/>
            <person name="Land M."/>
            <person name="Hauser L."/>
            <person name="Markowitz V."/>
            <person name="Cheng J.-F."/>
            <person name="Hugenholtz P."/>
            <person name="Woyke T."/>
            <person name="Wu D."/>
            <person name="Spring S."/>
            <person name="Lang E."/>
            <person name="Kopitz M."/>
            <person name="Brambilla E."/>
            <person name="Klenk H.-P."/>
            <person name="Eisen J.A."/>
        </authorList>
    </citation>
    <scope>NUCLEOTIDE SEQUENCE [LARGE SCALE GENOMIC DNA]</scope>
    <source>
        <strain evidence="3">ATCC 23117 / DSM 6794 / NBRC 15988 / NCIMB 1366 / Sio-4</strain>
    </source>
</reference>
<dbReference type="PATRIC" id="fig|880071.3.peg.3158"/>
<organism evidence="2 3">
    <name type="scientific">Bernardetia litoralis (strain ATCC 23117 / DSM 6794 / NBRC 15988 / NCIMB 1366 / Fx l1 / Sio-4)</name>
    <name type="common">Flexibacter litoralis</name>
    <dbReference type="NCBI Taxonomy" id="880071"/>
    <lineage>
        <taxon>Bacteria</taxon>
        <taxon>Pseudomonadati</taxon>
        <taxon>Bacteroidota</taxon>
        <taxon>Cytophagia</taxon>
        <taxon>Cytophagales</taxon>
        <taxon>Bernardetiaceae</taxon>
        <taxon>Bernardetia</taxon>
    </lineage>
</organism>
<dbReference type="eggNOG" id="COG0456">
    <property type="taxonomic scope" value="Bacteria"/>
</dbReference>
<proteinExistence type="predicted"/>
<keyword evidence="3" id="KW-1185">Reference proteome</keyword>
<feature type="domain" description="N-acetyltransferase" evidence="1">
    <location>
        <begin position="9"/>
        <end position="157"/>
    </location>
</feature>